<accession>A0A098S7B3</accession>
<dbReference type="PANTHER" id="PTHR34825:SF1">
    <property type="entry name" value="AAA-ATPASE-LIKE DOMAIN-CONTAINING PROTEIN"/>
    <property type="match status" value="1"/>
</dbReference>
<dbReference type="InterPro" id="IPR027417">
    <property type="entry name" value="P-loop_NTPase"/>
</dbReference>
<dbReference type="Pfam" id="PF14516">
    <property type="entry name" value="AAA_35"/>
    <property type="match status" value="1"/>
</dbReference>
<proteinExistence type="predicted"/>
<gene>
    <name evidence="1" type="ORF">IX84_12760</name>
</gene>
<sequence length="527" mass="61292">MMPKKFNSTGTCYPTLHYMADISAKVDAIMNMVVEGEYFTINRPRQYGKTTMLATLNDALSNSSAYSPIRMNFQGIDSKWHETDAAFAQMVVSQMKTILEYQDKQLFEVIQEKEAEVDGMDGLSRLITHLAHRSRKKLVLLIDEVDASSNYWPFLRFLGMLRSKYLDRFSPQHATFHSVVLAGVHDVKSLKSRIRPGEDNTGQYNSPWNIAADFKVTMSFLPEEIVPMLEDFAQEQHVQLNAPHLAERLYYYTSGYPFLVSKLCKIMAEEILPAKTEKVLTDADLEQAVQQLLREDNTNFESLIKNLENNPELYNLAFQVIINGANIPFNPDEPITAMGRLYGIFKSNGRLSIHNRIYEQRLYSYMTAKYYREQLSQEQEVSPGLYTTPDGQGLDLERALLRFQQYLREQHSKRDEHFLERHWRLVFLAFLKPIINGKGHDFKEAQISEEKRLDVVVTYNHQKYIIELKRWYGEQAHQRGLLQLADYLQRQGMDEGYLLIFDPRRQGDVPAHGWEEVEGKRVFVVWV</sequence>
<dbReference type="AlphaFoldDB" id="A0A098S7B3"/>
<dbReference type="RefSeq" id="WP_052515971.1">
    <property type="nucleotide sequence ID" value="NZ_JBKAGJ010000012.1"/>
</dbReference>
<reference evidence="1 2" key="1">
    <citation type="journal article" date="2014" name="Int. J. Syst. Evol. Microbiol.">
        <title>Phaeodactylibacter xiamenensis gen. nov., sp. nov., a member of the family Saprospiraceae isolated from the marine alga Phaeodactylum tricornutum.</title>
        <authorList>
            <person name="Chen Z.Jr."/>
            <person name="Lei X."/>
            <person name="Lai Q."/>
            <person name="Li Y."/>
            <person name="Zhang B."/>
            <person name="Zhang J."/>
            <person name="Zhang H."/>
            <person name="Yang L."/>
            <person name="Zheng W."/>
            <person name="Tian Y."/>
            <person name="Yu Z."/>
            <person name="Xu H.Jr."/>
            <person name="Zheng T."/>
        </authorList>
    </citation>
    <scope>NUCLEOTIDE SEQUENCE [LARGE SCALE GENOMIC DNA]</scope>
    <source>
        <strain evidence="1 2">KD52</strain>
    </source>
</reference>
<comment type="caution">
    <text evidence="1">The sequence shown here is derived from an EMBL/GenBank/DDBJ whole genome shotgun (WGS) entry which is preliminary data.</text>
</comment>
<dbReference type="EMBL" id="JPOS01000029">
    <property type="protein sequence ID" value="KGE87980.1"/>
    <property type="molecule type" value="Genomic_DNA"/>
</dbReference>
<evidence type="ECO:0000313" key="2">
    <source>
        <dbReference type="Proteomes" id="UP000029736"/>
    </source>
</evidence>
<organism evidence="1 2">
    <name type="scientific">Phaeodactylibacter xiamenensis</name>
    <dbReference type="NCBI Taxonomy" id="1524460"/>
    <lineage>
        <taxon>Bacteria</taxon>
        <taxon>Pseudomonadati</taxon>
        <taxon>Bacteroidota</taxon>
        <taxon>Saprospiria</taxon>
        <taxon>Saprospirales</taxon>
        <taxon>Haliscomenobacteraceae</taxon>
        <taxon>Phaeodactylibacter</taxon>
    </lineage>
</organism>
<dbReference type="Gene3D" id="3.40.50.300">
    <property type="entry name" value="P-loop containing nucleotide triphosphate hydrolases"/>
    <property type="match status" value="1"/>
</dbReference>
<dbReference type="SUPFAM" id="SSF52540">
    <property type="entry name" value="P-loop containing nucleoside triphosphate hydrolases"/>
    <property type="match status" value="1"/>
</dbReference>
<dbReference type="STRING" id="1524460.IX84_12760"/>
<evidence type="ECO:0008006" key="3">
    <source>
        <dbReference type="Google" id="ProtNLM"/>
    </source>
</evidence>
<dbReference type="PANTHER" id="PTHR34825">
    <property type="entry name" value="CONSERVED PROTEIN, WITH A WEAK D-GALACTARATE DEHYDRATASE/ALTRONATE HYDROLASE DOMAIN"/>
    <property type="match status" value="1"/>
</dbReference>
<evidence type="ECO:0000313" key="1">
    <source>
        <dbReference type="EMBL" id="KGE87980.1"/>
    </source>
</evidence>
<keyword evidence="2" id="KW-1185">Reference proteome</keyword>
<dbReference type="Proteomes" id="UP000029736">
    <property type="component" value="Unassembled WGS sequence"/>
</dbReference>
<protein>
    <recommendedName>
        <fullName evidence="3">AAA-ATPase-like domain-containing protein</fullName>
    </recommendedName>
</protein>
<name>A0A098S7B3_9BACT</name>